<feature type="region of interest" description="Disordered" evidence="1">
    <location>
        <begin position="179"/>
        <end position="208"/>
    </location>
</feature>
<keyword evidence="4" id="KW-1185">Reference proteome</keyword>
<dbReference type="RefSeq" id="WP_127932563.1">
    <property type="nucleotide sequence ID" value="NZ_SAUN01000001.1"/>
</dbReference>
<accession>A0A438M2T8</accession>
<evidence type="ECO:0000256" key="2">
    <source>
        <dbReference type="SAM" id="Phobius"/>
    </source>
</evidence>
<feature type="region of interest" description="Disordered" evidence="1">
    <location>
        <begin position="41"/>
        <end position="65"/>
    </location>
</feature>
<feature type="compositionally biased region" description="Basic and acidic residues" evidence="1">
    <location>
        <begin position="179"/>
        <end position="191"/>
    </location>
</feature>
<dbReference type="OrthoDB" id="7502542at2"/>
<comment type="caution">
    <text evidence="3">The sequence shown here is derived from an EMBL/GenBank/DDBJ whole genome shotgun (WGS) entry which is preliminary data.</text>
</comment>
<keyword evidence="2" id="KW-0472">Membrane</keyword>
<proteinExistence type="predicted"/>
<organism evidence="3 4">
    <name type="scientific">Nonomuraea polychroma</name>
    <dbReference type="NCBI Taxonomy" id="46176"/>
    <lineage>
        <taxon>Bacteria</taxon>
        <taxon>Bacillati</taxon>
        <taxon>Actinomycetota</taxon>
        <taxon>Actinomycetes</taxon>
        <taxon>Streptosporangiales</taxon>
        <taxon>Streptosporangiaceae</taxon>
        <taxon>Nonomuraea</taxon>
    </lineage>
</organism>
<keyword evidence="2" id="KW-1133">Transmembrane helix</keyword>
<dbReference type="Proteomes" id="UP000284824">
    <property type="component" value="Unassembled WGS sequence"/>
</dbReference>
<protein>
    <submittedName>
        <fullName evidence="3">Uncharacterized protein</fullName>
    </submittedName>
</protein>
<dbReference type="AlphaFoldDB" id="A0A438M2T8"/>
<sequence length="208" mass="22836">MPTMTTIVAIAVVAILVAAIGFVMVQQRWEGIRRYIGRRKQAAPNEGNHRGGAEQVPPTRPGRGATFDIKPLTSESHQACTERWTAIQKQFAIAPGLAVRAADRLVTAAMAECGYPAEDFERWQPELPAAHGHKLHRYRQAHEISGGVAHGSASTEDLRQAMVHYHVLFQELLDNTGEHHPQLADHTRDDQPTSQGDSRNGSRQGDAA</sequence>
<feature type="transmembrane region" description="Helical" evidence="2">
    <location>
        <begin position="6"/>
        <end position="25"/>
    </location>
</feature>
<keyword evidence="2" id="KW-0812">Transmembrane</keyword>
<evidence type="ECO:0000256" key="1">
    <source>
        <dbReference type="SAM" id="MobiDB-lite"/>
    </source>
</evidence>
<evidence type="ECO:0000313" key="4">
    <source>
        <dbReference type="Proteomes" id="UP000284824"/>
    </source>
</evidence>
<name>A0A438M2T8_9ACTN</name>
<evidence type="ECO:0000313" key="3">
    <source>
        <dbReference type="EMBL" id="RVX40140.1"/>
    </source>
</evidence>
<feature type="compositionally biased region" description="Polar residues" evidence="1">
    <location>
        <begin position="192"/>
        <end position="208"/>
    </location>
</feature>
<reference evidence="3 4" key="1">
    <citation type="submission" date="2019-01" db="EMBL/GenBank/DDBJ databases">
        <title>Sequencing the genomes of 1000 actinobacteria strains.</title>
        <authorList>
            <person name="Klenk H.-P."/>
        </authorList>
    </citation>
    <scope>NUCLEOTIDE SEQUENCE [LARGE SCALE GENOMIC DNA]</scope>
    <source>
        <strain evidence="3 4">DSM 43925</strain>
    </source>
</reference>
<dbReference type="EMBL" id="SAUN01000001">
    <property type="protein sequence ID" value="RVX40140.1"/>
    <property type="molecule type" value="Genomic_DNA"/>
</dbReference>
<gene>
    <name evidence="3" type="ORF">EDD27_2534</name>
</gene>